<feature type="transmembrane region" description="Helical" evidence="7">
    <location>
        <begin position="212"/>
        <end position="233"/>
    </location>
</feature>
<feature type="transmembrane region" description="Helical" evidence="7">
    <location>
        <begin position="253"/>
        <end position="275"/>
    </location>
</feature>
<comment type="similarity">
    <text evidence="5">Belongs to the SAT4 family.</text>
</comment>
<dbReference type="InterPro" id="IPR049326">
    <property type="entry name" value="Rhodopsin_dom_fungi"/>
</dbReference>
<protein>
    <recommendedName>
        <fullName evidence="8">Rhodopsin domain-containing protein</fullName>
    </recommendedName>
</protein>
<feature type="compositionally biased region" description="Polar residues" evidence="6">
    <location>
        <begin position="291"/>
        <end position="304"/>
    </location>
</feature>
<feature type="region of interest" description="Disordered" evidence="6">
    <location>
        <begin position="406"/>
        <end position="435"/>
    </location>
</feature>
<gene>
    <name evidence="9" type="ORF">WHR41_03704</name>
</gene>
<feature type="transmembrane region" description="Helical" evidence="7">
    <location>
        <begin position="96"/>
        <end position="119"/>
    </location>
</feature>
<dbReference type="RefSeq" id="XP_069230787.1">
    <property type="nucleotide sequence ID" value="XM_069372310.1"/>
</dbReference>
<dbReference type="AlphaFoldDB" id="A0AB34KRJ2"/>
<evidence type="ECO:0000313" key="9">
    <source>
        <dbReference type="EMBL" id="KAL1587682.1"/>
    </source>
</evidence>
<dbReference type="PANTHER" id="PTHR33048">
    <property type="entry name" value="PTH11-LIKE INTEGRAL MEMBRANE PROTEIN (AFU_ORTHOLOGUE AFUA_5G11245)"/>
    <property type="match status" value="1"/>
</dbReference>
<feature type="transmembrane region" description="Helical" evidence="7">
    <location>
        <begin position="51"/>
        <end position="76"/>
    </location>
</feature>
<dbReference type="Proteomes" id="UP000803884">
    <property type="component" value="Unassembled WGS sequence"/>
</dbReference>
<dbReference type="GeneID" id="96005148"/>
<dbReference type="EMBL" id="JAAQHG020000009">
    <property type="protein sequence ID" value="KAL1587682.1"/>
    <property type="molecule type" value="Genomic_DNA"/>
</dbReference>
<reference evidence="9 10" key="1">
    <citation type="journal article" date="2020" name="Microbiol. Resour. Announc.">
        <title>Draft Genome Sequence of a Cladosporium Species Isolated from the Mesophotic Ascidian Didemnum maculosum.</title>
        <authorList>
            <person name="Gioti A."/>
            <person name="Siaperas R."/>
            <person name="Nikolaivits E."/>
            <person name="Le Goff G."/>
            <person name="Ouazzani J."/>
            <person name="Kotoulas G."/>
            <person name="Topakas E."/>
        </authorList>
    </citation>
    <scope>NUCLEOTIDE SEQUENCE [LARGE SCALE GENOMIC DNA]</scope>
    <source>
        <strain evidence="9 10">TM138-S3</strain>
    </source>
</reference>
<comment type="subcellular location">
    <subcellularLocation>
        <location evidence="1">Membrane</location>
        <topology evidence="1">Multi-pass membrane protein</topology>
    </subcellularLocation>
</comment>
<feature type="compositionally biased region" description="Basic residues" evidence="6">
    <location>
        <begin position="406"/>
        <end position="417"/>
    </location>
</feature>
<feature type="transmembrane region" description="Helical" evidence="7">
    <location>
        <begin position="131"/>
        <end position="151"/>
    </location>
</feature>
<proteinExistence type="inferred from homology"/>
<comment type="caution">
    <text evidence="9">The sequence shown here is derived from an EMBL/GenBank/DDBJ whole genome shotgun (WGS) entry which is preliminary data.</text>
</comment>
<keyword evidence="3 7" id="KW-1133">Transmembrane helix</keyword>
<sequence>MAAPTSDVEAARQRGTHITAVTVAFLAIAWISVLARTWVRAFMIRNYGWDDAVMLLAVMAYTLYAGFNLLLVSWGFGNPDLALDDYAFVSKVASYILATFSLYAATMVILKISLGIFYLRIAVARWQKITVYVTVGIAAIFGTYYFFAVLFECGTPSTFLSRALQNKCNSTPETRFAINITAGIINATSDFILAILPVTLLRRAAMPFPAKVSALAMILLGCTGSAVSVVRLVYIHGLTYSTDFFSAGVNITIWSIVEAGLCITAASLATLRPLFTCFTDAARRTIESNRSDSLTSLSNANHSISKPFPLKEDEESKHQHSDSGISMPASPPPRSPDSANWPLKPPAMTKVETEPRDLDDLVPRTGVTRKASISHGKVQWLDPRVETPSPGPGLVLGGKLRKQASVHLQRKPSKPKKGSGIVSGAEGSSLGTTWFDDGGARMEEVGVGAWRVVDGKGGDKDKEKRTGT</sequence>
<keyword evidence="10" id="KW-1185">Reference proteome</keyword>
<organism evidence="9 10">
    <name type="scientific">Cladosporium halotolerans</name>
    <dbReference type="NCBI Taxonomy" id="1052096"/>
    <lineage>
        <taxon>Eukaryota</taxon>
        <taxon>Fungi</taxon>
        <taxon>Dikarya</taxon>
        <taxon>Ascomycota</taxon>
        <taxon>Pezizomycotina</taxon>
        <taxon>Dothideomycetes</taxon>
        <taxon>Dothideomycetidae</taxon>
        <taxon>Cladosporiales</taxon>
        <taxon>Cladosporiaceae</taxon>
        <taxon>Cladosporium</taxon>
    </lineage>
</organism>
<evidence type="ECO:0000256" key="7">
    <source>
        <dbReference type="SAM" id="Phobius"/>
    </source>
</evidence>
<accession>A0AB34KRJ2</accession>
<evidence type="ECO:0000256" key="4">
    <source>
        <dbReference type="ARBA" id="ARBA00023136"/>
    </source>
</evidence>
<evidence type="ECO:0000256" key="1">
    <source>
        <dbReference type="ARBA" id="ARBA00004141"/>
    </source>
</evidence>
<evidence type="ECO:0000259" key="8">
    <source>
        <dbReference type="Pfam" id="PF20684"/>
    </source>
</evidence>
<feature type="region of interest" description="Disordered" evidence="6">
    <location>
        <begin position="290"/>
        <end position="359"/>
    </location>
</feature>
<dbReference type="Pfam" id="PF20684">
    <property type="entry name" value="Fung_rhodopsin"/>
    <property type="match status" value="1"/>
</dbReference>
<evidence type="ECO:0000256" key="6">
    <source>
        <dbReference type="SAM" id="MobiDB-lite"/>
    </source>
</evidence>
<evidence type="ECO:0000256" key="3">
    <source>
        <dbReference type="ARBA" id="ARBA00022989"/>
    </source>
</evidence>
<feature type="domain" description="Rhodopsin" evidence="8">
    <location>
        <begin position="35"/>
        <end position="275"/>
    </location>
</feature>
<name>A0AB34KRJ2_9PEZI</name>
<dbReference type="PANTHER" id="PTHR33048:SF96">
    <property type="entry name" value="INTEGRAL MEMBRANE PROTEIN"/>
    <property type="match status" value="1"/>
</dbReference>
<keyword evidence="2 7" id="KW-0812">Transmembrane</keyword>
<keyword evidence="4 7" id="KW-0472">Membrane</keyword>
<feature type="transmembrane region" description="Helical" evidence="7">
    <location>
        <begin position="176"/>
        <end position="200"/>
    </location>
</feature>
<evidence type="ECO:0000256" key="2">
    <source>
        <dbReference type="ARBA" id="ARBA00022692"/>
    </source>
</evidence>
<feature type="compositionally biased region" description="Basic and acidic residues" evidence="6">
    <location>
        <begin position="309"/>
        <end position="321"/>
    </location>
</feature>
<dbReference type="GO" id="GO:0016020">
    <property type="term" value="C:membrane"/>
    <property type="evidence" value="ECO:0007669"/>
    <property type="project" value="UniProtKB-SubCell"/>
</dbReference>
<feature type="transmembrane region" description="Helical" evidence="7">
    <location>
        <begin position="20"/>
        <end position="39"/>
    </location>
</feature>
<evidence type="ECO:0000313" key="10">
    <source>
        <dbReference type="Proteomes" id="UP000803884"/>
    </source>
</evidence>
<dbReference type="InterPro" id="IPR052337">
    <property type="entry name" value="SAT4-like"/>
</dbReference>
<evidence type="ECO:0000256" key="5">
    <source>
        <dbReference type="ARBA" id="ARBA00038359"/>
    </source>
</evidence>